<feature type="transmembrane region" description="Helical" evidence="6">
    <location>
        <begin position="362"/>
        <end position="381"/>
    </location>
</feature>
<evidence type="ECO:0000256" key="2">
    <source>
        <dbReference type="ARBA" id="ARBA00022475"/>
    </source>
</evidence>
<dbReference type="Proteomes" id="UP000250245">
    <property type="component" value="Unassembled WGS sequence"/>
</dbReference>
<feature type="domain" description="ABC-2 type transporter transmembrane" evidence="7">
    <location>
        <begin position="19"/>
        <end position="381"/>
    </location>
</feature>
<dbReference type="OMA" id="FGYLIMM"/>
<evidence type="ECO:0000256" key="3">
    <source>
        <dbReference type="ARBA" id="ARBA00022692"/>
    </source>
</evidence>
<keyword evidence="4 6" id="KW-1133">Transmembrane helix</keyword>
<proteinExistence type="predicted"/>
<dbReference type="PANTHER" id="PTHR30294:SF29">
    <property type="entry name" value="MULTIDRUG ABC TRANSPORTER PERMEASE YBHS-RELATED"/>
    <property type="match status" value="1"/>
</dbReference>
<dbReference type="InterPro" id="IPR013525">
    <property type="entry name" value="ABC2_TM"/>
</dbReference>
<evidence type="ECO:0000313" key="9">
    <source>
        <dbReference type="Proteomes" id="UP000250245"/>
    </source>
</evidence>
<keyword evidence="2" id="KW-1003">Cell membrane</keyword>
<keyword evidence="5 6" id="KW-0472">Membrane</keyword>
<dbReference type="Pfam" id="PF12698">
    <property type="entry name" value="ABC2_membrane_3"/>
    <property type="match status" value="1"/>
</dbReference>
<feature type="transmembrane region" description="Helical" evidence="6">
    <location>
        <begin position="21"/>
        <end position="42"/>
    </location>
</feature>
<dbReference type="GeneID" id="55564633"/>
<gene>
    <name evidence="8" type="primary">yhaP</name>
    <name evidence="8" type="ORF">NCTC11820_00216</name>
</gene>
<name>A0A2X2YKK8_9ACTO</name>
<reference evidence="8 9" key="1">
    <citation type="submission" date="2018-06" db="EMBL/GenBank/DDBJ databases">
        <authorList>
            <consortium name="Pathogen Informatics"/>
            <person name="Doyle S."/>
        </authorList>
    </citation>
    <scope>NUCLEOTIDE SEQUENCE [LARGE SCALE GENOMIC DNA]</scope>
    <source>
        <strain evidence="8 9">NCTC11820</strain>
    </source>
</reference>
<evidence type="ECO:0000256" key="5">
    <source>
        <dbReference type="ARBA" id="ARBA00023136"/>
    </source>
</evidence>
<evidence type="ECO:0000256" key="4">
    <source>
        <dbReference type="ARBA" id="ARBA00022989"/>
    </source>
</evidence>
<dbReference type="EMBL" id="UASJ01000001">
    <property type="protein sequence ID" value="SQB63443.1"/>
    <property type="molecule type" value="Genomic_DNA"/>
</dbReference>
<dbReference type="AlphaFoldDB" id="A0A2X2YKK8"/>
<dbReference type="PANTHER" id="PTHR30294">
    <property type="entry name" value="MEMBRANE COMPONENT OF ABC TRANSPORTER YHHJ-RELATED"/>
    <property type="match status" value="1"/>
</dbReference>
<evidence type="ECO:0000259" key="7">
    <source>
        <dbReference type="Pfam" id="PF12698"/>
    </source>
</evidence>
<comment type="subcellular location">
    <subcellularLocation>
        <location evidence="1">Cell membrane</location>
        <topology evidence="1">Multi-pass membrane protein</topology>
    </subcellularLocation>
</comment>
<feature type="transmembrane region" description="Helical" evidence="6">
    <location>
        <begin position="273"/>
        <end position="297"/>
    </location>
</feature>
<evidence type="ECO:0000256" key="6">
    <source>
        <dbReference type="SAM" id="Phobius"/>
    </source>
</evidence>
<dbReference type="GO" id="GO:0140359">
    <property type="term" value="F:ABC-type transporter activity"/>
    <property type="evidence" value="ECO:0007669"/>
    <property type="project" value="InterPro"/>
</dbReference>
<accession>A0A2X2YKK8</accession>
<feature type="transmembrane region" description="Helical" evidence="6">
    <location>
        <begin position="233"/>
        <end position="261"/>
    </location>
</feature>
<feature type="transmembrane region" description="Helical" evidence="6">
    <location>
        <begin position="318"/>
        <end position="342"/>
    </location>
</feature>
<keyword evidence="3 6" id="KW-0812">Transmembrane</keyword>
<dbReference type="InterPro" id="IPR051449">
    <property type="entry name" value="ABC-2_transporter_component"/>
</dbReference>
<evidence type="ECO:0000313" key="8">
    <source>
        <dbReference type="EMBL" id="SQB63443.1"/>
    </source>
</evidence>
<evidence type="ECO:0000256" key="1">
    <source>
        <dbReference type="ARBA" id="ARBA00004651"/>
    </source>
</evidence>
<dbReference type="RefSeq" id="WP_013188778.1">
    <property type="nucleotide sequence ID" value="NZ_CP068112.1"/>
</dbReference>
<organism evidence="8 9">
    <name type="scientific">Mobiluncus curtisii</name>
    <dbReference type="NCBI Taxonomy" id="2051"/>
    <lineage>
        <taxon>Bacteria</taxon>
        <taxon>Bacillati</taxon>
        <taxon>Actinomycetota</taxon>
        <taxon>Actinomycetes</taxon>
        <taxon>Actinomycetales</taxon>
        <taxon>Actinomycetaceae</taxon>
        <taxon>Mobiluncus</taxon>
    </lineage>
</organism>
<protein>
    <submittedName>
        <fullName evidence="8">ABC-type transport system involved in multi-copper enzyme maturation, permease component</fullName>
    </submittedName>
</protein>
<sequence length="407" mass="43470">MKQIMIIAGREFSVRMKSKSTIISTIVVVLVVLIAGGLANFFHLSEADTEKIGVTTQTQSYAPAFEPEANPFLNTASPMGPAYEVKGYADDQELEQAVQKKEISLGIGGTADKPVVFSDGPASPTAMLMINATAQSVMLSSYIGNLGGSFQEIAQKMQQVQVEVKDVSESEASGDDFNFAAYLVVMVLITLLFGLVMASGQLVANGVVEEKSSRIVEILVSTVTPMQLLIGKILGITLLGALQIVIMGSAGLVALLISGLASGIRIDLASFSGWYIVWFILGLATYMVLFAGAGALASRQEDVGQSTLPLILLQMGGFYAAIFSLLTPGSVFIKVVSLIPFLNCYAMPARQLASSTVEWWEPWLSVLINLAILPFLLWLGARLYRGGILATGARMKLTDALRQKAAL</sequence>
<dbReference type="GO" id="GO:0005886">
    <property type="term" value="C:plasma membrane"/>
    <property type="evidence" value="ECO:0007669"/>
    <property type="project" value="UniProtKB-SubCell"/>
</dbReference>
<feature type="transmembrane region" description="Helical" evidence="6">
    <location>
        <begin position="179"/>
        <end position="204"/>
    </location>
</feature>